<proteinExistence type="predicted"/>
<evidence type="ECO:0000313" key="1">
    <source>
        <dbReference type="EMBL" id="SHJ22157.1"/>
    </source>
</evidence>
<evidence type="ECO:0000313" key="2">
    <source>
        <dbReference type="Proteomes" id="UP000184225"/>
    </source>
</evidence>
<name>A0A1M6HIZ6_9FLAO</name>
<keyword evidence="2" id="KW-1185">Reference proteome</keyword>
<gene>
    <name evidence="1" type="ORF">SAMN04488096_11210</name>
</gene>
<accession>A0A1M6HIZ6</accession>
<reference evidence="1 2" key="1">
    <citation type="submission" date="2016-11" db="EMBL/GenBank/DDBJ databases">
        <authorList>
            <person name="Jaros S."/>
            <person name="Januszkiewicz K."/>
            <person name="Wedrychowicz H."/>
        </authorList>
    </citation>
    <scope>NUCLEOTIDE SEQUENCE [LARGE SCALE GENOMIC DNA]</scope>
    <source>
        <strain evidence="1 2">DSM 21425</strain>
    </source>
</reference>
<dbReference type="Proteomes" id="UP000184225">
    <property type="component" value="Unassembled WGS sequence"/>
</dbReference>
<protein>
    <submittedName>
        <fullName evidence="1">Uncharacterized protein</fullName>
    </submittedName>
</protein>
<sequence length="191" mass="22612">MKVEIYNVSTVEKEFYGDTNEHFLYHKLKEGEILKLNFFEAHPKYIKWSYKGEEIVINSKKYMEGFCMDNNYIYTIDIITGDPNSNNIIIYNFEGKIHTKATAPFLKTPELNSIEGNKRLADIGGFRRLDRKYENSSYFLEINGIRHILVLLYYQVSGDFYDRRGEPHELQALNVETGEFHPTWCKYYGRM</sequence>
<organism evidence="1 2">
    <name type="scientific">Mesonia phycicola</name>
    <dbReference type="NCBI Taxonomy" id="579105"/>
    <lineage>
        <taxon>Bacteria</taxon>
        <taxon>Pseudomonadati</taxon>
        <taxon>Bacteroidota</taxon>
        <taxon>Flavobacteriia</taxon>
        <taxon>Flavobacteriales</taxon>
        <taxon>Flavobacteriaceae</taxon>
        <taxon>Mesonia</taxon>
    </lineage>
</organism>
<dbReference type="AlphaFoldDB" id="A0A1M6HIZ6"/>
<dbReference type="RefSeq" id="WP_073153595.1">
    <property type="nucleotide sequence ID" value="NZ_FQYY01000012.1"/>
</dbReference>
<dbReference type="EMBL" id="FQYY01000012">
    <property type="protein sequence ID" value="SHJ22157.1"/>
    <property type="molecule type" value="Genomic_DNA"/>
</dbReference>
<dbReference type="STRING" id="579105.SAMN04488096_11210"/>